<keyword evidence="2" id="KW-1185">Reference proteome</keyword>
<dbReference type="NCBIfam" id="TIGR03292">
    <property type="entry name" value="PhnH_redo"/>
    <property type="match status" value="1"/>
</dbReference>
<name>S9S2E9_9RHOB</name>
<dbReference type="RefSeq" id="WP_020038784.1">
    <property type="nucleotide sequence ID" value="NZ_KE557277.1"/>
</dbReference>
<protein>
    <submittedName>
        <fullName evidence="1">PhnH protein</fullName>
    </submittedName>
</protein>
<evidence type="ECO:0000313" key="2">
    <source>
        <dbReference type="Proteomes" id="UP000015347"/>
    </source>
</evidence>
<dbReference type="SUPFAM" id="SSF159709">
    <property type="entry name" value="PhnH-like"/>
    <property type="match status" value="1"/>
</dbReference>
<dbReference type="PIRSF" id="PIRSF020680">
    <property type="entry name" value="PhnH"/>
    <property type="match status" value="1"/>
</dbReference>
<sequence>MRTEALTGGFADAPVEAAQVFRATLEALARPGRIATVGGAEAPAPVSGAAAVLLLTLCDHETPLFLAPGHDGPEVRDWVSFHTGAPLVGREEATFALGHWPALAPLGAYRIGTPDYPDRSVSLIVEMEALAARGARLTGPGIETEAFLSLPETEAFRRNNARFPLGWDCFFTCGQSLAALPRSTRVEEA</sequence>
<dbReference type="InterPro" id="IPR008772">
    <property type="entry name" value="Phosphonate_metab_PhnH"/>
</dbReference>
<dbReference type="InterPro" id="IPR038058">
    <property type="entry name" value="PhnH-like_sp"/>
</dbReference>
<reference evidence="2" key="1">
    <citation type="journal article" date="2014" name="Stand. Genomic Sci.">
        <title>Genome sequence of the exopolysaccharide-producing Salipiger mucosus type strain (DSM 16094(T)), a moderately halophilic member of the Roseobacter clade.</title>
        <authorList>
            <person name="Riedel T."/>
            <person name="Spring S."/>
            <person name="Fiebig A."/>
            <person name="Petersen J."/>
            <person name="Kyrpides N.C."/>
            <person name="Goker M."/>
            <person name="Klenk H.P."/>
        </authorList>
    </citation>
    <scope>NUCLEOTIDE SEQUENCE [LARGE SCALE GENOMIC DNA]</scope>
    <source>
        <strain evidence="2">DSM 16094</strain>
    </source>
</reference>
<gene>
    <name evidence="1" type="ORF">Salmuc_03700</name>
</gene>
<dbReference type="HOGENOM" id="CLU_115317_1_0_5"/>
<dbReference type="GO" id="GO:0019634">
    <property type="term" value="P:organic phosphonate metabolic process"/>
    <property type="evidence" value="ECO:0007669"/>
    <property type="project" value="InterPro"/>
</dbReference>
<dbReference type="Pfam" id="PF05845">
    <property type="entry name" value="PhnH"/>
    <property type="match status" value="1"/>
</dbReference>
<organism evidence="1 2">
    <name type="scientific">Salipiger mucosus DSM 16094</name>
    <dbReference type="NCBI Taxonomy" id="1123237"/>
    <lineage>
        <taxon>Bacteria</taxon>
        <taxon>Pseudomonadati</taxon>
        <taxon>Pseudomonadota</taxon>
        <taxon>Alphaproteobacteria</taxon>
        <taxon>Rhodobacterales</taxon>
        <taxon>Roseobacteraceae</taxon>
        <taxon>Salipiger</taxon>
    </lineage>
</organism>
<accession>S9S2E9</accession>
<dbReference type="Gene3D" id="3.40.50.11310">
    <property type="entry name" value="Bacterial phosphonate metabolism protein PhnH"/>
    <property type="match status" value="1"/>
</dbReference>
<proteinExistence type="predicted"/>
<dbReference type="AlphaFoldDB" id="S9S2E9"/>
<dbReference type="OrthoDB" id="9814509at2"/>
<dbReference type="Proteomes" id="UP000015347">
    <property type="component" value="Unassembled WGS sequence"/>
</dbReference>
<dbReference type="eggNOG" id="COG3625">
    <property type="taxonomic scope" value="Bacteria"/>
</dbReference>
<evidence type="ECO:0000313" key="1">
    <source>
        <dbReference type="EMBL" id="EPX80384.1"/>
    </source>
</evidence>
<comment type="caution">
    <text evidence="1">The sequence shown here is derived from an EMBL/GenBank/DDBJ whole genome shotgun (WGS) entry which is preliminary data.</text>
</comment>
<dbReference type="STRING" id="1123237.Salmuc_03700"/>
<dbReference type="EMBL" id="APVH01000032">
    <property type="protein sequence ID" value="EPX80384.1"/>
    <property type="molecule type" value="Genomic_DNA"/>
</dbReference>